<feature type="transmembrane region" description="Helical" evidence="11">
    <location>
        <begin position="380"/>
        <end position="406"/>
    </location>
</feature>
<dbReference type="GO" id="GO:0005524">
    <property type="term" value="F:ATP binding"/>
    <property type="evidence" value="ECO:0007669"/>
    <property type="project" value="UniProtKB-KW"/>
</dbReference>
<dbReference type="Gene3D" id="3.40.50.300">
    <property type="entry name" value="P-loop containing nucleotide triphosphate hydrolases"/>
    <property type="match status" value="2"/>
</dbReference>
<feature type="transmembrane region" description="Helical" evidence="11">
    <location>
        <begin position="86"/>
        <end position="104"/>
    </location>
</feature>
<dbReference type="CDD" id="cd18579">
    <property type="entry name" value="ABC_6TM_ABCC_D1"/>
    <property type="match status" value="1"/>
</dbReference>
<keyword evidence="9 11" id="KW-0472">Membrane</keyword>
<dbReference type="PANTHER" id="PTHR24223">
    <property type="entry name" value="ATP-BINDING CASSETTE SUB-FAMILY C"/>
    <property type="match status" value="1"/>
</dbReference>
<feature type="domain" description="ABC transporter" evidence="12">
    <location>
        <begin position="968"/>
        <end position="1182"/>
    </location>
</feature>
<feature type="transmembrane region" description="Helical" evidence="11">
    <location>
        <begin position="781"/>
        <end position="807"/>
    </location>
</feature>
<organism evidence="14 15">
    <name type="scientific">Trichoderma lentiforme</name>
    <dbReference type="NCBI Taxonomy" id="1567552"/>
    <lineage>
        <taxon>Eukaryota</taxon>
        <taxon>Fungi</taxon>
        <taxon>Dikarya</taxon>
        <taxon>Ascomycota</taxon>
        <taxon>Pezizomycotina</taxon>
        <taxon>Sordariomycetes</taxon>
        <taxon>Hypocreomycetidae</taxon>
        <taxon>Hypocreales</taxon>
        <taxon>Hypocreaceae</taxon>
        <taxon>Trichoderma</taxon>
    </lineage>
</organism>
<dbReference type="InterPro" id="IPR011527">
    <property type="entry name" value="ABC1_TM_dom"/>
</dbReference>
<evidence type="ECO:0000256" key="7">
    <source>
        <dbReference type="ARBA" id="ARBA00022840"/>
    </source>
</evidence>
<dbReference type="SUPFAM" id="SSF52540">
    <property type="entry name" value="P-loop containing nucleoside triphosphate hydrolases"/>
    <property type="match status" value="2"/>
</dbReference>
<dbReference type="PROSITE" id="PS50893">
    <property type="entry name" value="ABC_TRANSPORTER_2"/>
    <property type="match status" value="2"/>
</dbReference>
<dbReference type="InterPro" id="IPR027417">
    <property type="entry name" value="P-loop_NTPase"/>
</dbReference>
<evidence type="ECO:0000259" key="12">
    <source>
        <dbReference type="PROSITE" id="PS50893"/>
    </source>
</evidence>
<gene>
    <name evidence="14" type="ORF">CFAM422_013296</name>
</gene>
<dbReference type="EMBL" id="QLNT01000041">
    <property type="protein sequence ID" value="KAF3054748.1"/>
    <property type="molecule type" value="Genomic_DNA"/>
</dbReference>
<protein>
    <submittedName>
        <fullName evidence="14">Metal resistance protein YCF1</fullName>
    </submittedName>
</protein>
<feature type="domain" description="ABC transmembrane type-1" evidence="13">
    <location>
        <begin position="171"/>
        <end position="445"/>
    </location>
</feature>
<keyword evidence="15" id="KW-1185">Reference proteome</keyword>
<dbReference type="AlphaFoldDB" id="A0A9P4X3D8"/>
<feature type="transmembrane region" description="Helical" evidence="11">
    <location>
        <begin position="203"/>
        <end position="223"/>
    </location>
</feature>
<evidence type="ECO:0000256" key="6">
    <source>
        <dbReference type="ARBA" id="ARBA00022741"/>
    </source>
</evidence>
<feature type="transmembrane region" description="Helical" evidence="11">
    <location>
        <begin position="163"/>
        <end position="183"/>
    </location>
</feature>
<evidence type="ECO:0000313" key="14">
    <source>
        <dbReference type="EMBL" id="KAF3054748.1"/>
    </source>
</evidence>
<dbReference type="InterPro" id="IPR044746">
    <property type="entry name" value="ABCC_6TM_D1"/>
</dbReference>
<name>A0A9P4X3D8_9HYPO</name>
<comment type="similarity">
    <text evidence="2">Belongs to the ABC transporter superfamily. ABCC family. Conjugate transporter (TC 3.A.1.208) subfamily.</text>
</comment>
<feature type="transmembrane region" description="Helical" evidence="11">
    <location>
        <begin position="868"/>
        <end position="894"/>
    </location>
</feature>
<comment type="subcellular location">
    <subcellularLocation>
        <location evidence="1">Cell membrane</location>
        <topology evidence="1">Multi-pass membrane protein</topology>
    </subcellularLocation>
</comment>
<evidence type="ECO:0000313" key="15">
    <source>
        <dbReference type="Proteomes" id="UP000801864"/>
    </source>
</evidence>
<dbReference type="GO" id="GO:0016887">
    <property type="term" value="F:ATP hydrolysis activity"/>
    <property type="evidence" value="ECO:0007669"/>
    <property type="project" value="InterPro"/>
</dbReference>
<keyword evidence="10" id="KW-0325">Glycoprotein</keyword>
<dbReference type="GO" id="GO:0140359">
    <property type="term" value="F:ABC-type transporter activity"/>
    <property type="evidence" value="ECO:0007669"/>
    <property type="project" value="InterPro"/>
</dbReference>
<sequence length="1182" mass="131434">MIALSHAEHTTSIKPSAILTTYLFISVILDAVRIRTLWLSMQKTQISILLTTATGVKLAILILENIPKTLLPTSVDKDISPEELSGIFGLSLFTWILPIMKLGFRKTLAIDDLYVIDGEMASEYLGHKTQREWDRVTDSVVTLGKLRKGTLIWIISKTLKMSIFVPVIPRLFLTGFTFSQPFLVNRMIRFLQNGHEESISTGYGLLGAYALVYIGIAIATGWYQRLTNRWIIMTRGSLITLIYNKTLTMSSTEDERLSMSLMSNDVQRIISGLRPLHETWACTLEAGLAIWLLELQIRWATVGVVVVFLTCTGLTLLVSKYIGERQRVWIQASQKRVNATANMLGFIKEIKMLGLESRFRSILESFRDHELKVSKAYRHLTLMSIVLSYSTSILSPIVVFAIYTTIANRDHEPLDTSRMFTTLTLISLLGTPLITLFQSLPSLRSALSCFQRIQVFVECAPRDDYRVLIQPGDPSSSILISHEKSSDIASNFVSANPSTDAIVIHDASFAWLQGKVAILRNISLRVAHGKLLMVVGPVGSGKSLLMKAMLGEVAILKGCISLSDQIGYCDQTPWLRNTTVRQNIIAALPFDEAWYFTVLHACAIDKDIERFTNGDLHAVGSRGINLSGGQKQRIALARAIYAKRRLLILDDVFSGIDMETEGLIFHRLWGSNGLLRRLQATIVLATHATHRLRYSDQIFVLSAEGVPLEQGTFDRLTASDGYIASLYSDSKSNGQDSQELQRDTIAYNTKEEKNMVVAGQPVNDAKHGESHQAKDRAIYGYYYKAIGAMHSSIFAMTAVAFGVFLKIPDVWVTLWSDAEAKAPNQRTAYWLGIYSMFQILAIVHYELGEKTTYTFAELRARRPLYTLWALQAWLGVVLDLTVASLALIVVGLAIGLRDKVHSASIGVALLNLTSLGETIKNVLTEWTSLENSMGAISRLEIFNRETPSENLAGEVQQPPANWPSVGRVEFKAVKASYRQDLNLALDDISLSIEAGQKIAVCGPTGSGKSSIVVALLGMIELSHGSITIDGIDLSTISRHEIRSRISSVTQEPCYFPGTFRLNLDPANSISEERVSTILHKLELWAKIQQEGGLDAQLCFDAFSHGQKQLFCLARAILKPSKILILDEATSSVNKETAETMERVIAEECQERTIIAIIHRLESIKYYDRIINLDNGKLIAEGT</sequence>
<evidence type="ECO:0000256" key="10">
    <source>
        <dbReference type="ARBA" id="ARBA00023180"/>
    </source>
</evidence>
<dbReference type="Pfam" id="PF00664">
    <property type="entry name" value="ABC_membrane"/>
    <property type="match status" value="1"/>
</dbReference>
<reference evidence="14 15" key="1">
    <citation type="submission" date="2018-06" db="EMBL/GenBank/DDBJ databases">
        <title>Genome analysis of cellulolytic fungus Trichoderma lentiforme CFAM-422.</title>
        <authorList>
            <person name="Steindorff A.S."/>
            <person name="Formighieri E.F."/>
            <person name="Midorikawa G.E.O."/>
            <person name="Tamietti M.S."/>
            <person name="Ramos E.Z."/>
            <person name="Silva A.S."/>
            <person name="Bon E.P.S."/>
            <person name="Mendes T.D."/>
            <person name="Damaso M.C.T."/>
            <person name="Favaro L.C.L."/>
        </authorList>
    </citation>
    <scope>NUCLEOTIDE SEQUENCE [LARGE SCALE GENOMIC DNA]</scope>
    <source>
        <strain evidence="14 15">CFAM-422</strain>
    </source>
</reference>
<feature type="transmembrane region" description="Helical" evidence="11">
    <location>
        <begin position="299"/>
        <end position="318"/>
    </location>
</feature>
<evidence type="ECO:0000256" key="11">
    <source>
        <dbReference type="SAM" id="Phobius"/>
    </source>
</evidence>
<evidence type="ECO:0000256" key="8">
    <source>
        <dbReference type="ARBA" id="ARBA00022989"/>
    </source>
</evidence>
<dbReference type="CDD" id="cd03250">
    <property type="entry name" value="ABCC_MRP_domain1"/>
    <property type="match status" value="1"/>
</dbReference>
<dbReference type="CDD" id="cd03244">
    <property type="entry name" value="ABCC_MRP_domain2"/>
    <property type="match status" value="1"/>
</dbReference>
<keyword evidence="5 11" id="KW-0812">Transmembrane</keyword>
<evidence type="ECO:0000256" key="5">
    <source>
        <dbReference type="ARBA" id="ARBA00022692"/>
    </source>
</evidence>
<evidence type="ECO:0000256" key="2">
    <source>
        <dbReference type="ARBA" id="ARBA00009726"/>
    </source>
</evidence>
<dbReference type="FunFam" id="1.20.1560.10:FF:000055">
    <property type="entry name" value="ABC multidrug transporter (Eurofung)"/>
    <property type="match status" value="1"/>
</dbReference>
<keyword evidence="7" id="KW-0067">ATP-binding</keyword>
<feature type="transmembrane region" description="Helical" evidence="11">
    <location>
        <begin position="16"/>
        <end position="34"/>
    </location>
</feature>
<dbReference type="Pfam" id="PF00005">
    <property type="entry name" value="ABC_tran"/>
    <property type="match status" value="2"/>
</dbReference>
<keyword evidence="6" id="KW-0547">Nucleotide-binding</keyword>
<dbReference type="FunFam" id="3.40.50.300:FF:002145">
    <property type="entry name" value="ABC transporter (MsbA subfamily)"/>
    <property type="match status" value="1"/>
</dbReference>
<keyword evidence="3" id="KW-0813">Transport</keyword>
<feature type="transmembrane region" description="Helical" evidence="11">
    <location>
        <begin position="418"/>
        <end position="437"/>
    </location>
</feature>
<dbReference type="InterPro" id="IPR036640">
    <property type="entry name" value="ABC1_TM_sf"/>
</dbReference>
<dbReference type="InterPro" id="IPR003593">
    <property type="entry name" value="AAA+_ATPase"/>
</dbReference>
<proteinExistence type="inferred from homology"/>
<feature type="transmembrane region" description="Helical" evidence="11">
    <location>
        <begin position="46"/>
        <end position="66"/>
    </location>
</feature>
<evidence type="ECO:0000256" key="9">
    <source>
        <dbReference type="ARBA" id="ARBA00023136"/>
    </source>
</evidence>
<dbReference type="SMART" id="SM00382">
    <property type="entry name" value="AAA"/>
    <property type="match status" value="2"/>
</dbReference>
<dbReference type="PROSITE" id="PS50929">
    <property type="entry name" value="ABC_TM1F"/>
    <property type="match status" value="1"/>
</dbReference>
<dbReference type="InterPro" id="IPR003439">
    <property type="entry name" value="ABC_transporter-like_ATP-bd"/>
</dbReference>
<dbReference type="InterPro" id="IPR050173">
    <property type="entry name" value="ABC_transporter_C-like"/>
</dbReference>
<feature type="domain" description="ABC transporter" evidence="12">
    <location>
        <begin position="502"/>
        <end position="728"/>
    </location>
</feature>
<evidence type="ECO:0000259" key="13">
    <source>
        <dbReference type="PROSITE" id="PS50929"/>
    </source>
</evidence>
<dbReference type="InterPro" id="IPR017871">
    <property type="entry name" value="ABC_transporter-like_CS"/>
</dbReference>
<evidence type="ECO:0000256" key="1">
    <source>
        <dbReference type="ARBA" id="ARBA00004651"/>
    </source>
</evidence>
<keyword evidence="4" id="KW-1003">Cell membrane</keyword>
<evidence type="ECO:0000256" key="3">
    <source>
        <dbReference type="ARBA" id="ARBA00022448"/>
    </source>
</evidence>
<evidence type="ECO:0000256" key="4">
    <source>
        <dbReference type="ARBA" id="ARBA00022475"/>
    </source>
</evidence>
<comment type="caution">
    <text evidence="14">The sequence shown here is derived from an EMBL/GenBank/DDBJ whole genome shotgun (WGS) entry which is preliminary data.</text>
</comment>
<dbReference type="GO" id="GO:0005886">
    <property type="term" value="C:plasma membrane"/>
    <property type="evidence" value="ECO:0007669"/>
    <property type="project" value="UniProtKB-SubCell"/>
</dbReference>
<dbReference type="PANTHER" id="PTHR24223:SF399">
    <property type="entry name" value="ABC TRANSPORTER ATNG"/>
    <property type="match status" value="1"/>
</dbReference>
<dbReference type="PROSITE" id="PS00211">
    <property type="entry name" value="ABC_TRANSPORTER_1"/>
    <property type="match status" value="2"/>
</dbReference>
<dbReference type="Proteomes" id="UP000801864">
    <property type="component" value="Unassembled WGS sequence"/>
</dbReference>
<dbReference type="Gene3D" id="1.20.1560.10">
    <property type="entry name" value="ABC transporter type 1, transmembrane domain"/>
    <property type="match status" value="2"/>
</dbReference>
<accession>A0A9P4X3D8</accession>
<dbReference type="SUPFAM" id="SSF90123">
    <property type="entry name" value="ABC transporter transmembrane region"/>
    <property type="match status" value="1"/>
</dbReference>
<feature type="transmembrane region" description="Helical" evidence="11">
    <location>
        <begin position="827"/>
        <end position="847"/>
    </location>
</feature>
<keyword evidence="8 11" id="KW-1133">Transmembrane helix</keyword>